<proteinExistence type="predicted"/>
<dbReference type="EMBL" id="BONY01000003">
    <property type="protein sequence ID" value="GIH02732.1"/>
    <property type="molecule type" value="Genomic_DNA"/>
</dbReference>
<comment type="caution">
    <text evidence="2">The sequence shown here is derived from an EMBL/GenBank/DDBJ whole genome shotgun (WGS) entry which is preliminary data.</text>
</comment>
<reference evidence="2" key="1">
    <citation type="submission" date="2021-01" db="EMBL/GenBank/DDBJ databases">
        <title>Whole genome shotgun sequence of Rhizocola hellebori NBRC 109834.</title>
        <authorList>
            <person name="Komaki H."/>
            <person name="Tamura T."/>
        </authorList>
    </citation>
    <scope>NUCLEOTIDE SEQUENCE</scope>
    <source>
        <strain evidence="2">NBRC 109834</strain>
    </source>
</reference>
<dbReference type="Pfam" id="PF01048">
    <property type="entry name" value="PNP_UDP_1"/>
    <property type="match status" value="1"/>
</dbReference>
<dbReference type="InterPro" id="IPR035994">
    <property type="entry name" value="Nucleoside_phosphorylase_sf"/>
</dbReference>
<evidence type="ECO:0000259" key="1">
    <source>
        <dbReference type="Pfam" id="PF01048"/>
    </source>
</evidence>
<gene>
    <name evidence="2" type="ORF">Rhe02_07990</name>
</gene>
<protein>
    <submittedName>
        <fullName evidence="2">Nucleosidase</fullName>
    </submittedName>
</protein>
<sequence length="180" mass="18726">MPEPLVVVALEEEAAHLDIDLPILITGVGKVNAALAVTRRLASAPRPSMIINLGTAGGLRPGLSGTHEIGSVIQHDFDSVSIEALTGRRYGAAIELAAQGLVLATGDVFVSDPAVRDRLAEDAHLVDMEGYAVAAAAAAFDIPVRMVKHVSDDADHSAIKSWTSTIAESSRALAAWLATS</sequence>
<dbReference type="GO" id="GO:0008782">
    <property type="term" value="F:adenosylhomocysteine nucleosidase activity"/>
    <property type="evidence" value="ECO:0007669"/>
    <property type="project" value="TreeGrafter"/>
</dbReference>
<dbReference type="AlphaFoldDB" id="A0A8J3Q3D1"/>
<dbReference type="PANTHER" id="PTHR46832">
    <property type="entry name" value="5'-METHYLTHIOADENOSINE/S-ADENOSYLHOMOCYSTEINE NUCLEOSIDASE"/>
    <property type="match status" value="1"/>
</dbReference>
<dbReference type="NCBIfam" id="NF004168">
    <property type="entry name" value="PRK05634.1"/>
    <property type="match status" value="1"/>
</dbReference>
<dbReference type="Gene3D" id="3.40.50.1580">
    <property type="entry name" value="Nucleoside phosphorylase domain"/>
    <property type="match status" value="1"/>
</dbReference>
<dbReference type="SUPFAM" id="SSF53167">
    <property type="entry name" value="Purine and uridine phosphorylases"/>
    <property type="match status" value="1"/>
</dbReference>
<dbReference type="GO" id="GO:0005829">
    <property type="term" value="C:cytosol"/>
    <property type="evidence" value="ECO:0007669"/>
    <property type="project" value="TreeGrafter"/>
</dbReference>
<evidence type="ECO:0000313" key="2">
    <source>
        <dbReference type="EMBL" id="GIH02732.1"/>
    </source>
</evidence>
<dbReference type="PANTHER" id="PTHR46832:SF1">
    <property type="entry name" value="5'-METHYLTHIOADENOSINE_S-ADENOSYLHOMOCYSTEINE NUCLEOSIDASE"/>
    <property type="match status" value="1"/>
</dbReference>
<accession>A0A8J3Q3D1</accession>
<dbReference type="RefSeq" id="WP_239123321.1">
    <property type="nucleotide sequence ID" value="NZ_BONY01000003.1"/>
</dbReference>
<evidence type="ECO:0000313" key="3">
    <source>
        <dbReference type="Proteomes" id="UP000612899"/>
    </source>
</evidence>
<dbReference type="GO" id="GO:0019284">
    <property type="term" value="P:L-methionine salvage from S-adenosylmethionine"/>
    <property type="evidence" value="ECO:0007669"/>
    <property type="project" value="TreeGrafter"/>
</dbReference>
<name>A0A8J3Q3D1_9ACTN</name>
<feature type="domain" description="Nucleoside phosphorylase" evidence="1">
    <location>
        <begin position="25"/>
        <end position="172"/>
    </location>
</feature>
<dbReference type="GO" id="GO:0009116">
    <property type="term" value="P:nucleoside metabolic process"/>
    <property type="evidence" value="ECO:0007669"/>
    <property type="project" value="InterPro"/>
</dbReference>
<organism evidence="2 3">
    <name type="scientific">Rhizocola hellebori</name>
    <dbReference type="NCBI Taxonomy" id="1392758"/>
    <lineage>
        <taxon>Bacteria</taxon>
        <taxon>Bacillati</taxon>
        <taxon>Actinomycetota</taxon>
        <taxon>Actinomycetes</taxon>
        <taxon>Micromonosporales</taxon>
        <taxon>Micromonosporaceae</taxon>
        <taxon>Rhizocola</taxon>
    </lineage>
</organism>
<keyword evidence="3" id="KW-1185">Reference proteome</keyword>
<dbReference type="Proteomes" id="UP000612899">
    <property type="component" value="Unassembled WGS sequence"/>
</dbReference>
<dbReference type="GO" id="GO:0008930">
    <property type="term" value="F:methylthioadenosine nucleosidase activity"/>
    <property type="evidence" value="ECO:0007669"/>
    <property type="project" value="TreeGrafter"/>
</dbReference>
<dbReference type="InterPro" id="IPR000845">
    <property type="entry name" value="Nucleoside_phosphorylase_d"/>
</dbReference>